<accession>A0ABT3CDJ4</accession>
<dbReference type="Gene3D" id="3.90.226.10">
    <property type="entry name" value="2-enoyl-CoA Hydratase, Chain A, domain 1"/>
    <property type="match status" value="1"/>
</dbReference>
<comment type="caution">
    <text evidence="4">The sequence shown here is derived from an EMBL/GenBank/DDBJ whole genome shotgun (WGS) entry which is preliminary data.</text>
</comment>
<reference evidence="4 5" key="1">
    <citation type="journal article" date="2022" name="BMC Genomics">
        <title>Comparative genome analysis of mycobacteria focusing on tRNA and non-coding RNA.</title>
        <authorList>
            <person name="Behra P.R.K."/>
            <person name="Pettersson B.M.F."/>
            <person name="Ramesh M."/>
            <person name="Das S."/>
            <person name="Dasgupta S."/>
            <person name="Kirsebom L.A."/>
        </authorList>
    </citation>
    <scope>NUCLEOTIDE SEQUENCE [LARGE SCALE GENOMIC DNA]</scope>
    <source>
        <strain evidence="4 5">DSM 44078</strain>
    </source>
</reference>
<dbReference type="CDD" id="cd06558">
    <property type="entry name" value="crotonase-like"/>
    <property type="match status" value="1"/>
</dbReference>
<dbReference type="SUPFAM" id="SSF52096">
    <property type="entry name" value="ClpP/crotonase"/>
    <property type="match status" value="1"/>
</dbReference>
<proteinExistence type="inferred from homology"/>
<keyword evidence="2" id="KW-0443">Lipid metabolism</keyword>
<evidence type="ECO:0000256" key="3">
    <source>
        <dbReference type="ARBA" id="ARBA00023239"/>
    </source>
</evidence>
<evidence type="ECO:0000313" key="5">
    <source>
        <dbReference type="Proteomes" id="UP001526201"/>
    </source>
</evidence>
<name>A0ABT3CDJ4_9MYCO</name>
<evidence type="ECO:0000256" key="1">
    <source>
        <dbReference type="ARBA" id="ARBA00005254"/>
    </source>
</evidence>
<dbReference type="PANTHER" id="PTHR11941:SF169">
    <property type="entry name" value="(7AS)-7A-METHYL-1,5-DIOXO-2,3,5,6,7,7A-HEXAHYDRO-1H-INDENE-CARBOXYL-COA HYDROLASE"/>
    <property type="match status" value="1"/>
</dbReference>
<evidence type="ECO:0000313" key="4">
    <source>
        <dbReference type="EMBL" id="MCV7227542.1"/>
    </source>
</evidence>
<dbReference type="InterPro" id="IPR029045">
    <property type="entry name" value="ClpP/crotonase-like_dom_sf"/>
</dbReference>
<dbReference type="EMBL" id="JACKTY010000029">
    <property type="protein sequence ID" value="MCV7227542.1"/>
    <property type="molecule type" value="Genomic_DNA"/>
</dbReference>
<sequence length="233" mass="24421">MSGPVTYRHDDAIAVITLDDGKANVLGLGMQQAINEALDQADRDNVGAVVIAGNQKVFSGGFDLKVFQSGDVAASVAMLKGGFELSHRLLSYPKPVVMAATGHAIAMGAFLLCSGDHRIAAPGYNIQANEVAIGMVLPYAALAVLKLRLTRSAYQQAVGLAKVYFGESAQAAGFIDEVDLPERVLERAEEAARGFAGLHQGAHAASKLRARADALDGIRAGIDNMEAEFGIKA</sequence>
<comment type="similarity">
    <text evidence="1">Belongs to the enoyl-CoA hydratase/isomerase family.</text>
</comment>
<evidence type="ECO:0000256" key="2">
    <source>
        <dbReference type="ARBA" id="ARBA00023098"/>
    </source>
</evidence>
<dbReference type="Proteomes" id="UP001526201">
    <property type="component" value="Unassembled WGS sequence"/>
</dbReference>
<dbReference type="InterPro" id="IPR001753">
    <property type="entry name" value="Enoyl-CoA_hydra/iso"/>
</dbReference>
<protein>
    <submittedName>
        <fullName evidence="4">Crotonase/enoyl-CoA hydratase family protein</fullName>
    </submittedName>
</protein>
<dbReference type="RefSeq" id="WP_264068469.1">
    <property type="nucleotide sequence ID" value="NZ_JACKTY010000029.1"/>
</dbReference>
<keyword evidence="3" id="KW-0456">Lyase</keyword>
<keyword evidence="5" id="KW-1185">Reference proteome</keyword>
<gene>
    <name evidence="4" type="ORF">H7J73_16050</name>
</gene>
<dbReference type="PANTHER" id="PTHR11941">
    <property type="entry name" value="ENOYL-COA HYDRATASE-RELATED"/>
    <property type="match status" value="1"/>
</dbReference>
<dbReference type="NCBIfam" id="NF004858">
    <property type="entry name" value="PRK06213.1"/>
    <property type="match status" value="1"/>
</dbReference>
<organism evidence="4 5">
    <name type="scientific">Mycolicibacterium komossense</name>
    <dbReference type="NCBI Taxonomy" id="1779"/>
    <lineage>
        <taxon>Bacteria</taxon>
        <taxon>Bacillati</taxon>
        <taxon>Actinomycetota</taxon>
        <taxon>Actinomycetes</taxon>
        <taxon>Mycobacteriales</taxon>
        <taxon>Mycobacteriaceae</taxon>
        <taxon>Mycolicibacterium</taxon>
    </lineage>
</organism>
<dbReference type="Pfam" id="PF00378">
    <property type="entry name" value="ECH_1"/>
    <property type="match status" value="1"/>
</dbReference>